<dbReference type="Proteomes" id="UP000236333">
    <property type="component" value="Unassembled WGS sequence"/>
</dbReference>
<comment type="caution">
    <text evidence="1">The sequence shown here is derived from an EMBL/GenBank/DDBJ whole genome shotgun (WGS) entry which is preliminary data.</text>
</comment>
<name>A0A2J8A786_9CHLO</name>
<protein>
    <submittedName>
        <fullName evidence="1">Uncharacterized protein</fullName>
    </submittedName>
</protein>
<sequence>MATAISTVCQFLEHGLQRKSKSRACGAPSYTVHVAHSVPVYPCGREGHPPHGVFGFAFSCFGFPVLLSADPTQPDGRLPSPATVLLLPRSRPLPA</sequence>
<dbReference type="AlphaFoldDB" id="A0A2J8A786"/>
<organism evidence="1 2">
    <name type="scientific">Tetrabaena socialis</name>
    <dbReference type="NCBI Taxonomy" id="47790"/>
    <lineage>
        <taxon>Eukaryota</taxon>
        <taxon>Viridiplantae</taxon>
        <taxon>Chlorophyta</taxon>
        <taxon>core chlorophytes</taxon>
        <taxon>Chlorophyceae</taxon>
        <taxon>CS clade</taxon>
        <taxon>Chlamydomonadales</taxon>
        <taxon>Tetrabaenaceae</taxon>
        <taxon>Tetrabaena</taxon>
    </lineage>
</organism>
<gene>
    <name evidence="1" type="ORF">TSOC_005096</name>
</gene>
<accession>A0A2J8A786</accession>
<reference evidence="1 2" key="1">
    <citation type="journal article" date="2017" name="Mol. Biol. Evol.">
        <title>The 4-celled Tetrabaena socialis nuclear genome reveals the essential components for genetic control of cell number at the origin of multicellularity in the volvocine lineage.</title>
        <authorList>
            <person name="Featherston J."/>
            <person name="Arakaki Y."/>
            <person name="Hanschen E.R."/>
            <person name="Ferris P.J."/>
            <person name="Michod R.E."/>
            <person name="Olson B.J.S.C."/>
            <person name="Nozaki H."/>
            <person name="Durand P.M."/>
        </authorList>
    </citation>
    <scope>NUCLEOTIDE SEQUENCE [LARGE SCALE GENOMIC DNA]</scope>
    <source>
        <strain evidence="1 2">NIES-571</strain>
    </source>
</reference>
<proteinExistence type="predicted"/>
<evidence type="ECO:0000313" key="2">
    <source>
        <dbReference type="Proteomes" id="UP000236333"/>
    </source>
</evidence>
<dbReference type="EMBL" id="PGGS01000132">
    <property type="protein sequence ID" value="PNH08392.1"/>
    <property type="molecule type" value="Genomic_DNA"/>
</dbReference>
<keyword evidence="2" id="KW-1185">Reference proteome</keyword>
<evidence type="ECO:0000313" key="1">
    <source>
        <dbReference type="EMBL" id="PNH08392.1"/>
    </source>
</evidence>